<sequence>MSKYYDKTSVDSTFAKSSTLNNYALKSSLPDMTKYYDKTTTDSTFAKKSDISKDYASSTTTGIYRAIENLSVYTEVDVEQLTSDSGYTYAKTIAVGNLENYRFVGSYTNDETNETVNFDIIWKSSINQAMT</sequence>
<evidence type="ECO:0000313" key="2">
    <source>
        <dbReference type="Proteomes" id="UP001470230"/>
    </source>
</evidence>
<gene>
    <name evidence="1" type="ORF">M9Y10_045588</name>
</gene>
<accession>A0ABR2JW31</accession>
<evidence type="ECO:0000313" key="1">
    <source>
        <dbReference type="EMBL" id="KAK8882942.1"/>
    </source>
</evidence>
<organism evidence="1 2">
    <name type="scientific">Tritrichomonas musculus</name>
    <dbReference type="NCBI Taxonomy" id="1915356"/>
    <lineage>
        <taxon>Eukaryota</taxon>
        <taxon>Metamonada</taxon>
        <taxon>Parabasalia</taxon>
        <taxon>Tritrichomonadida</taxon>
        <taxon>Tritrichomonadidae</taxon>
        <taxon>Tritrichomonas</taxon>
    </lineage>
</organism>
<proteinExistence type="predicted"/>
<reference evidence="1 2" key="1">
    <citation type="submission" date="2024-04" db="EMBL/GenBank/DDBJ databases">
        <title>Tritrichomonas musculus Genome.</title>
        <authorList>
            <person name="Alves-Ferreira E."/>
            <person name="Grigg M."/>
            <person name="Lorenzi H."/>
            <person name="Galac M."/>
        </authorList>
    </citation>
    <scope>NUCLEOTIDE SEQUENCE [LARGE SCALE GENOMIC DNA]</scope>
    <source>
        <strain evidence="1 2">EAF2021</strain>
    </source>
</reference>
<comment type="caution">
    <text evidence="1">The sequence shown here is derived from an EMBL/GenBank/DDBJ whole genome shotgun (WGS) entry which is preliminary data.</text>
</comment>
<dbReference type="Proteomes" id="UP001470230">
    <property type="component" value="Unassembled WGS sequence"/>
</dbReference>
<name>A0ABR2JW31_9EUKA</name>
<protein>
    <submittedName>
        <fullName evidence="1">Uncharacterized protein</fullName>
    </submittedName>
</protein>
<dbReference type="EMBL" id="JAPFFF010000009">
    <property type="protein sequence ID" value="KAK8882942.1"/>
    <property type="molecule type" value="Genomic_DNA"/>
</dbReference>
<keyword evidence="2" id="KW-1185">Reference proteome</keyword>